<feature type="transmembrane region" description="Helical" evidence="7">
    <location>
        <begin position="216"/>
        <end position="242"/>
    </location>
</feature>
<dbReference type="PANTHER" id="PTHR43386:SF26">
    <property type="entry name" value="ABC TRANSPORTER PERMEASE PROTEIN"/>
    <property type="match status" value="1"/>
</dbReference>
<dbReference type="Proteomes" id="UP000600449">
    <property type="component" value="Unassembled WGS sequence"/>
</dbReference>
<dbReference type="Gene3D" id="1.10.3720.10">
    <property type="entry name" value="MetI-like"/>
    <property type="match status" value="1"/>
</dbReference>
<gene>
    <name evidence="9" type="ORF">GCM10011322_04150</name>
</gene>
<reference evidence="9 10" key="1">
    <citation type="journal article" date="2014" name="Int. J. Syst. Evol. Microbiol.">
        <title>Complete genome sequence of Corynebacterium casei LMG S-19264T (=DSM 44701T), isolated from a smear-ripened cheese.</title>
        <authorList>
            <consortium name="US DOE Joint Genome Institute (JGI-PGF)"/>
            <person name="Walter F."/>
            <person name="Albersmeier A."/>
            <person name="Kalinowski J."/>
            <person name="Ruckert C."/>
        </authorList>
    </citation>
    <scope>NUCLEOTIDE SEQUENCE [LARGE SCALE GENOMIC DNA]</scope>
    <source>
        <strain evidence="9 10">CGMCC 1.9161</strain>
    </source>
</reference>
<evidence type="ECO:0000256" key="5">
    <source>
        <dbReference type="ARBA" id="ARBA00022989"/>
    </source>
</evidence>
<protein>
    <submittedName>
        <fullName evidence="9">Peptide ABC transporter permease</fullName>
    </submittedName>
</protein>
<comment type="similarity">
    <text evidence="7">Belongs to the binding-protein-dependent transport system permease family.</text>
</comment>
<dbReference type="PROSITE" id="PS50928">
    <property type="entry name" value="ABC_TM1"/>
    <property type="match status" value="1"/>
</dbReference>
<dbReference type="AlphaFoldDB" id="A0A917Q468"/>
<dbReference type="InterPro" id="IPR025966">
    <property type="entry name" value="OppC_N"/>
</dbReference>
<evidence type="ECO:0000256" key="7">
    <source>
        <dbReference type="RuleBase" id="RU363032"/>
    </source>
</evidence>
<feature type="transmembrane region" description="Helical" evidence="7">
    <location>
        <begin position="276"/>
        <end position="297"/>
    </location>
</feature>
<proteinExistence type="inferred from homology"/>
<dbReference type="Pfam" id="PF00528">
    <property type="entry name" value="BPD_transp_1"/>
    <property type="match status" value="1"/>
</dbReference>
<dbReference type="EMBL" id="BMMF01000001">
    <property type="protein sequence ID" value="GGK20631.1"/>
    <property type="molecule type" value="Genomic_DNA"/>
</dbReference>
<organism evidence="9 10">
    <name type="scientific">Salinarimonas ramus</name>
    <dbReference type="NCBI Taxonomy" id="690164"/>
    <lineage>
        <taxon>Bacteria</taxon>
        <taxon>Pseudomonadati</taxon>
        <taxon>Pseudomonadota</taxon>
        <taxon>Alphaproteobacteria</taxon>
        <taxon>Hyphomicrobiales</taxon>
        <taxon>Salinarimonadaceae</taxon>
        <taxon>Salinarimonas</taxon>
    </lineage>
</organism>
<dbReference type="PANTHER" id="PTHR43386">
    <property type="entry name" value="OLIGOPEPTIDE TRANSPORT SYSTEM PERMEASE PROTEIN APPC"/>
    <property type="match status" value="1"/>
</dbReference>
<dbReference type="InterPro" id="IPR000515">
    <property type="entry name" value="MetI-like"/>
</dbReference>
<evidence type="ECO:0000256" key="3">
    <source>
        <dbReference type="ARBA" id="ARBA00022475"/>
    </source>
</evidence>
<dbReference type="InterPro" id="IPR035906">
    <property type="entry name" value="MetI-like_sf"/>
</dbReference>
<dbReference type="Pfam" id="PF12911">
    <property type="entry name" value="OppC_N"/>
    <property type="match status" value="1"/>
</dbReference>
<keyword evidence="6 7" id="KW-0472">Membrane</keyword>
<feature type="transmembrane region" description="Helical" evidence="7">
    <location>
        <begin position="109"/>
        <end position="134"/>
    </location>
</feature>
<keyword evidence="5 7" id="KW-1133">Transmembrane helix</keyword>
<dbReference type="GO" id="GO:0055085">
    <property type="term" value="P:transmembrane transport"/>
    <property type="evidence" value="ECO:0007669"/>
    <property type="project" value="InterPro"/>
</dbReference>
<keyword evidence="2 7" id="KW-0813">Transport</keyword>
<evidence type="ECO:0000256" key="1">
    <source>
        <dbReference type="ARBA" id="ARBA00004651"/>
    </source>
</evidence>
<feature type="transmembrane region" description="Helical" evidence="7">
    <location>
        <begin position="146"/>
        <end position="167"/>
    </location>
</feature>
<accession>A0A917Q468</accession>
<evidence type="ECO:0000256" key="6">
    <source>
        <dbReference type="ARBA" id="ARBA00023136"/>
    </source>
</evidence>
<dbReference type="GO" id="GO:0005886">
    <property type="term" value="C:plasma membrane"/>
    <property type="evidence" value="ECO:0007669"/>
    <property type="project" value="UniProtKB-SubCell"/>
</dbReference>
<comment type="caution">
    <text evidence="9">The sequence shown here is derived from an EMBL/GenBank/DDBJ whole genome shotgun (WGS) entry which is preliminary data.</text>
</comment>
<sequence>MSERVDTSSREPVALAPAIGQTPNRARILARLRSRPTARGAAIMLAILVAAALFAPFLAPQDPYDLAALSIFDNRLAPGAQSMDGAVYWLGTDSQGRDMLSAILYGLRISLVVGLSATAAAATIGTLMGLLAAYVGGLVETAIMRVVDFILGFPTILVALILLSAIGRGVDKVILAIVIVQWAQYARIMRGSVLVETRKEYVEAARNFAIPGWRIMLVHLLPNALAPILVVATVQVASAIMLESTLSFLGVGVPITEPSLGLLIASGFEYLLSGEYWISFFPGLALVVLVFSINLVGDRLRESIDPRRR</sequence>
<name>A0A917Q468_9HYPH</name>
<feature type="transmembrane region" description="Helical" evidence="7">
    <location>
        <begin position="41"/>
        <end position="59"/>
    </location>
</feature>
<evidence type="ECO:0000256" key="4">
    <source>
        <dbReference type="ARBA" id="ARBA00022692"/>
    </source>
</evidence>
<dbReference type="InterPro" id="IPR050366">
    <property type="entry name" value="BP-dependent_transpt_permease"/>
</dbReference>
<keyword evidence="3" id="KW-1003">Cell membrane</keyword>
<evidence type="ECO:0000313" key="9">
    <source>
        <dbReference type="EMBL" id="GGK20631.1"/>
    </source>
</evidence>
<evidence type="ECO:0000259" key="8">
    <source>
        <dbReference type="PROSITE" id="PS50928"/>
    </source>
</evidence>
<feature type="domain" description="ABC transmembrane type-1" evidence="8">
    <location>
        <begin position="107"/>
        <end position="297"/>
    </location>
</feature>
<dbReference type="CDD" id="cd06261">
    <property type="entry name" value="TM_PBP2"/>
    <property type="match status" value="1"/>
</dbReference>
<evidence type="ECO:0000256" key="2">
    <source>
        <dbReference type="ARBA" id="ARBA00022448"/>
    </source>
</evidence>
<keyword evidence="4 7" id="KW-0812">Transmembrane</keyword>
<evidence type="ECO:0000313" key="10">
    <source>
        <dbReference type="Proteomes" id="UP000600449"/>
    </source>
</evidence>
<keyword evidence="10" id="KW-1185">Reference proteome</keyword>
<comment type="subcellular location">
    <subcellularLocation>
        <location evidence="1 7">Cell membrane</location>
        <topology evidence="1 7">Multi-pass membrane protein</topology>
    </subcellularLocation>
</comment>
<dbReference type="SUPFAM" id="SSF161098">
    <property type="entry name" value="MetI-like"/>
    <property type="match status" value="1"/>
</dbReference>